<dbReference type="Gene3D" id="3.10.350.10">
    <property type="entry name" value="LysM domain"/>
    <property type="match status" value="1"/>
</dbReference>
<evidence type="ECO:0000259" key="2">
    <source>
        <dbReference type="PROSITE" id="PS51782"/>
    </source>
</evidence>
<dbReference type="Pfam" id="PF01476">
    <property type="entry name" value="LysM"/>
    <property type="match status" value="1"/>
</dbReference>
<comment type="caution">
    <text evidence="3">The sequence shown here is derived from an EMBL/GenBank/DDBJ whole genome shotgun (WGS) entry which is preliminary data.</text>
</comment>
<evidence type="ECO:0000313" key="4">
    <source>
        <dbReference type="Proteomes" id="UP001596001"/>
    </source>
</evidence>
<evidence type="ECO:0000313" key="3">
    <source>
        <dbReference type="EMBL" id="MFC4789720.1"/>
    </source>
</evidence>
<dbReference type="PANTHER" id="PTHR34700">
    <property type="entry name" value="POTASSIUM BINDING PROTEIN KBP"/>
    <property type="match status" value="1"/>
</dbReference>
<feature type="signal peptide" evidence="1">
    <location>
        <begin position="1"/>
        <end position="30"/>
    </location>
</feature>
<dbReference type="PANTHER" id="PTHR34700:SF4">
    <property type="entry name" value="PHAGE-LIKE ELEMENT PBSX PROTEIN XKDP"/>
    <property type="match status" value="1"/>
</dbReference>
<proteinExistence type="predicted"/>
<dbReference type="SUPFAM" id="SSF54106">
    <property type="entry name" value="LysM domain"/>
    <property type="match status" value="1"/>
</dbReference>
<name>A0ABV9QF81_9BURK</name>
<protein>
    <submittedName>
        <fullName evidence="3">LysM peptidoglycan-binding domain-containing protein</fullName>
    </submittedName>
</protein>
<feature type="chain" id="PRO_5045810046" evidence="1">
    <location>
        <begin position="31"/>
        <end position="404"/>
    </location>
</feature>
<organism evidence="3 4">
    <name type="scientific">Giesbergeria sinuosa</name>
    <dbReference type="NCBI Taxonomy" id="80883"/>
    <lineage>
        <taxon>Bacteria</taxon>
        <taxon>Pseudomonadati</taxon>
        <taxon>Pseudomonadota</taxon>
        <taxon>Betaproteobacteria</taxon>
        <taxon>Burkholderiales</taxon>
        <taxon>Comamonadaceae</taxon>
        <taxon>Giesbergeria</taxon>
    </lineage>
</organism>
<evidence type="ECO:0000256" key="1">
    <source>
        <dbReference type="SAM" id="SignalP"/>
    </source>
</evidence>
<dbReference type="InterPro" id="IPR018392">
    <property type="entry name" value="LysM"/>
</dbReference>
<dbReference type="CDD" id="cd00118">
    <property type="entry name" value="LysM"/>
    <property type="match status" value="1"/>
</dbReference>
<feature type="domain" description="LysM" evidence="2">
    <location>
        <begin position="63"/>
        <end position="112"/>
    </location>
</feature>
<keyword evidence="1" id="KW-0732">Signal</keyword>
<reference evidence="4" key="1">
    <citation type="journal article" date="2019" name="Int. J. Syst. Evol. Microbiol.">
        <title>The Global Catalogue of Microorganisms (GCM) 10K type strain sequencing project: providing services to taxonomists for standard genome sequencing and annotation.</title>
        <authorList>
            <consortium name="The Broad Institute Genomics Platform"/>
            <consortium name="The Broad Institute Genome Sequencing Center for Infectious Disease"/>
            <person name="Wu L."/>
            <person name="Ma J."/>
        </authorList>
    </citation>
    <scope>NUCLEOTIDE SEQUENCE [LARGE SCALE GENOMIC DNA]</scope>
    <source>
        <strain evidence="4">CCUG 49452</strain>
    </source>
</reference>
<dbReference type="Proteomes" id="UP001596001">
    <property type="component" value="Unassembled WGS sequence"/>
</dbReference>
<dbReference type="InterPro" id="IPR052196">
    <property type="entry name" value="Bact_Kbp"/>
</dbReference>
<sequence>MPLSNRTPSGMPWRMVLALGAALTGLSAQAQTPAAISTSTPATTQAVTPPGIAVAELAPNAPDRYVVQRGDTLWGISGMYLQKPWRWPDLWGMNRQEIANPHLIFPGQTLYLDQQGGYARLRTRATQNSAPDTVRLSPRTRSETLADTALPTLKPHLIEPFLAEPLVVDEQELLQAPRIIATTEDRVLMSTGDRVYARGDATNPLRTDTDETRHYRVFRNALPLKHPVTGEVLGYEAQYLGKAELLRGEGSEISTNDRGERIEEYIPATLSITAIREEIRAGDRLLPAPARSFVNYTPHAPQHEIDARVVSIYNSSALANAAQNQVIAISAGEHDGLQTGHVLHLMTKGAHIQDKTDPSRPTLKLPSESNGVAMVFRTFERASYALILNVQTTVRVGDRLVNPQ</sequence>
<dbReference type="EMBL" id="JBHSHJ010000010">
    <property type="protein sequence ID" value="MFC4789720.1"/>
    <property type="molecule type" value="Genomic_DNA"/>
</dbReference>
<dbReference type="PROSITE" id="PS51782">
    <property type="entry name" value="LYSM"/>
    <property type="match status" value="1"/>
</dbReference>
<gene>
    <name evidence="3" type="ORF">ACFO6X_12095</name>
</gene>
<dbReference type="SMART" id="SM00257">
    <property type="entry name" value="LysM"/>
    <property type="match status" value="1"/>
</dbReference>
<accession>A0ABV9QF81</accession>
<dbReference type="RefSeq" id="WP_382433367.1">
    <property type="nucleotide sequence ID" value="NZ_JBHSHJ010000010.1"/>
</dbReference>
<keyword evidence="4" id="KW-1185">Reference proteome</keyword>
<dbReference type="InterPro" id="IPR036779">
    <property type="entry name" value="LysM_dom_sf"/>
</dbReference>